<gene>
    <name evidence="1" type="ORF">BS50DRAFT_156584</name>
</gene>
<evidence type="ECO:0000313" key="2">
    <source>
        <dbReference type="Proteomes" id="UP000240883"/>
    </source>
</evidence>
<organism evidence="1 2">
    <name type="scientific">Corynespora cassiicola Philippines</name>
    <dbReference type="NCBI Taxonomy" id="1448308"/>
    <lineage>
        <taxon>Eukaryota</taxon>
        <taxon>Fungi</taxon>
        <taxon>Dikarya</taxon>
        <taxon>Ascomycota</taxon>
        <taxon>Pezizomycotina</taxon>
        <taxon>Dothideomycetes</taxon>
        <taxon>Pleosporomycetidae</taxon>
        <taxon>Pleosporales</taxon>
        <taxon>Corynesporascaceae</taxon>
        <taxon>Corynespora</taxon>
    </lineage>
</organism>
<evidence type="ECO:0000313" key="1">
    <source>
        <dbReference type="EMBL" id="PSN61226.1"/>
    </source>
</evidence>
<dbReference type="EMBL" id="KZ678145">
    <property type="protein sequence ID" value="PSN61226.1"/>
    <property type="molecule type" value="Genomic_DNA"/>
</dbReference>
<reference evidence="1 2" key="1">
    <citation type="journal article" date="2018" name="Front. Microbiol.">
        <title>Genome-Wide Analysis of Corynespora cassiicola Leaf Fall Disease Putative Effectors.</title>
        <authorList>
            <person name="Lopez D."/>
            <person name="Ribeiro S."/>
            <person name="Label P."/>
            <person name="Fumanal B."/>
            <person name="Venisse J.S."/>
            <person name="Kohler A."/>
            <person name="de Oliveira R.R."/>
            <person name="Labutti K."/>
            <person name="Lipzen A."/>
            <person name="Lail K."/>
            <person name="Bauer D."/>
            <person name="Ohm R.A."/>
            <person name="Barry K.W."/>
            <person name="Spatafora J."/>
            <person name="Grigoriev I.V."/>
            <person name="Martin F.M."/>
            <person name="Pujade-Renaud V."/>
        </authorList>
    </citation>
    <scope>NUCLEOTIDE SEQUENCE [LARGE SCALE GENOMIC DNA]</scope>
    <source>
        <strain evidence="1 2">Philippines</strain>
    </source>
</reference>
<accession>A0A2T2N7L6</accession>
<protein>
    <submittedName>
        <fullName evidence="1">Uncharacterized protein</fullName>
    </submittedName>
</protein>
<sequence length="162" mass="17468">MVRKTEPPAPKFMAPPINPGMWAGGRSPPIHHSIHSPSSRLVLSRPAAGRAGVEGGKNRTFPLPLLSIKLFAYGGGGGGAWREGWLLAVSIPRPCSGRRVPSLGNHGVRGYLRWPFLLRVRGLVVSRPLFLAAITGRLTQRADGWDRVGGCVAFMGHSWAHL</sequence>
<dbReference type="AlphaFoldDB" id="A0A2T2N7L6"/>
<keyword evidence="2" id="KW-1185">Reference proteome</keyword>
<proteinExistence type="predicted"/>
<dbReference type="Proteomes" id="UP000240883">
    <property type="component" value="Unassembled WGS sequence"/>
</dbReference>
<name>A0A2T2N7L6_CORCC</name>